<evidence type="ECO:0000313" key="1">
    <source>
        <dbReference type="EMBL" id="MCQ4122778.1"/>
    </source>
</evidence>
<organism evidence="1 2">
    <name type="scientific">Rhodococcus tibetensis</name>
    <dbReference type="NCBI Taxonomy" id="2965064"/>
    <lineage>
        <taxon>Bacteria</taxon>
        <taxon>Bacillati</taxon>
        <taxon>Actinomycetota</taxon>
        <taxon>Actinomycetes</taxon>
        <taxon>Mycobacteriales</taxon>
        <taxon>Nocardiaceae</taxon>
        <taxon>Rhodococcus</taxon>
    </lineage>
</organism>
<evidence type="ECO:0000313" key="2">
    <source>
        <dbReference type="Proteomes" id="UP001524501"/>
    </source>
</evidence>
<reference evidence="1 2" key="1">
    <citation type="submission" date="2022-07" db="EMBL/GenBank/DDBJ databases">
        <title>Degradation activity of malathion, p-nitrophenol and potential low-temperature adaptation strategy of Rhodococcus sp. FXJ9.536.</title>
        <authorList>
            <person name="Huang J."/>
            <person name="Huang Y."/>
        </authorList>
    </citation>
    <scope>NUCLEOTIDE SEQUENCE [LARGE SCALE GENOMIC DNA]</scope>
    <source>
        <strain evidence="1 2">FXJ9.536</strain>
    </source>
</reference>
<evidence type="ECO:0008006" key="3">
    <source>
        <dbReference type="Google" id="ProtNLM"/>
    </source>
</evidence>
<dbReference type="RefSeq" id="WP_255974706.1">
    <property type="nucleotide sequence ID" value="NZ_JANFQF010000040.1"/>
</dbReference>
<keyword evidence="2" id="KW-1185">Reference proteome</keyword>
<proteinExistence type="predicted"/>
<sequence>MTVADDRRARVAAEQYATGALSFEDALTRTVGHPVDRATVAGALEYLASLGALQPQGALSQHDTDLLDEAGFTDDGEPASLAVALGRAQSMSNLRRTALTATEVAELLTVKAPRIRQLTSIERKLWALDDVDRRGRLYPRVQFTETGMVPYLDQILPQLPADLHPLTINAVLTVPREDLTVGGHPASVVDFLTSTATEGDLPTVLEVVERATSLG</sequence>
<name>A0ABT1QKG0_9NOCA</name>
<gene>
    <name evidence="1" type="ORF">NOF53_27120</name>
</gene>
<dbReference type="EMBL" id="JANFQF010000040">
    <property type="protein sequence ID" value="MCQ4122778.1"/>
    <property type="molecule type" value="Genomic_DNA"/>
</dbReference>
<comment type="caution">
    <text evidence="1">The sequence shown here is derived from an EMBL/GenBank/DDBJ whole genome shotgun (WGS) entry which is preliminary data.</text>
</comment>
<protein>
    <recommendedName>
        <fullName evidence="3">DNA-binding protein</fullName>
    </recommendedName>
</protein>
<dbReference type="Proteomes" id="UP001524501">
    <property type="component" value="Unassembled WGS sequence"/>
</dbReference>
<accession>A0ABT1QKG0</accession>